<accession>A0A816KJ69</accession>
<organism evidence="1">
    <name type="scientific">Brassica napus</name>
    <name type="common">Rape</name>
    <dbReference type="NCBI Taxonomy" id="3708"/>
    <lineage>
        <taxon>Eukaryota</taxon>
        <taxon>Viridiplantae</taxon>
        <taxon>Streptophyta</taxon>
        <taxon>Embryophyta</taxon>
        <taxon>Tracheophyta</taxon>
        <taxon>Spermatophyta</taxon>
        <taxon>Magnoliopsida</taxon>
        <taxon>eudicotyledons</taxon>
        <taxon>Gunneridae</taxon>
        <taxon>Pentapetalae</taxon>
        <taxon>rosids</taxon>
        <taxon>malvids</taxon>
        <taxon>Brassicales</taxon>
        <taxon>Brassicaceae</taxon>
        <taxon>Brassiceae</taxon>
        <taxon>Brassica</taxon>
    </lineage>
</organism>
<sequence>MAYNRVPPITLPPHVANIFEASVGCGGLTIPTTLTKMNGSKVKAAYNKTLERQMSSSTADWPAACFASRLRLMSLTWILNTMGLFTP</sequence>
<dbReference type="Proteomes" id="UP001295469">
    <property type="component" value="Chromosome C02"/>
</dbReference>
<dbReference type="EMBL" id="HG994366">
    <property type="protein sequence ID" value="CAF1921135.1"/>
    <property type="molecule type" value="Genomic_DNA"/>
</dbReference>
<gene>
    <name evidence="1" type="ORF">DARMORV10_C02P60260.1</name>
</gene>
<evidence type="ECO:0000313" key="1">
    <source>
        <dbReference type="EMBL" id="CAF1921135.1"/>
    </source>
</evidence>
<proteinExistence type="predicted"/>
<reference evidence="1" key="1">
    <citation type="submission" date="2021-01" db="EMBL/GenBank/DDBJ databases">
        <authorList>
            <consortium name="Genoscope - CEA"/>
            <person name="William W."/>
        </authorList>
    </citation>
    <scope>NUCLEOTIDE SEQUENCE</scope>
</reference>
<name>A0A816KJ69_BRANA</name>
<protein>
    <submittedName>
        <fullName evidence="1">(rape) hypothetical protein</fullName>
    </submittedName>
</protein>
<dbReference type="AlphaFoldDB" id="A0A816KJ69"/>